<organism evidence="2 3">
    <name type="scientific">Dissostichus mawsoni</name>
    <name type="common">Antarctic cod</name>
    <dbReference type="NCBI Taxonomy" id="36200"/>
    <lineage>
        <taxon>Eukaryota</taxon>
        <taxon>Metazoa</taxon>
        <taxon>Chordata</taxon>
        <taxon>Craniata</taxon>
        <taxon>Vertebrata</taxon>
        <taxon>Euteleostomi</taxon>
        <taxon>Actinopterygii</taxon>
        <taxon>Neopterygii</taxon>
        <taxon>Teleostei</taxon>
        <taxon>Neoteleostei</taxon>
        <taxon>Acanthomorphata</taxon>
        <taxon>Eupercaria</taxon>
        <taxon>Perciformes</taxon>
        <taxon>Notothenioidei</taxon>
        <taxon>Nototheniidae</taxon>
        <taxon>Dissostichus</taxon>
    </lineage>
</organism>
<feature type="region of interest" description="Disordered" evidence="1">
    <location>
        <begin position="1"/>
        <end position="72"/>
    </location>
</feature>
<evidence type="ECO:0000313" key="3">
    <source>
        <dbReference type="Proteomes" id="UP000518266"/>
    </source>
</evidence>
<proteinExistence type="predicted"/>
<feature type="compositionally biased region" description="Basic and acidic residues" evidence="1">
    <location>
        <begin position="53"/>
        <end position="72"/>
    </location>
</feature>
<evidence type="ECO:0000256" key="1">
    <source>
        <dbReference type="SAM" id="MobiDB-lite"/>
    </source>
</evidence>
<protein>
    <submittedName>
        <fullName evidence="2">Uncharacterized protein</fullName>
    </submittedName>
</protein>
<dbReference type="AlphaFoldDB" id="A0A7J5Z100"/>
<sequence>MERKKRNIQQDSRFSDDQEEENGREDTRHKYLRRGGEQQGVDSSQVGDIALDIPDREDTIGQALEKDTNMEI</sequence>
<keyword evidence="3" id="KW-1185">Reference proteome</keyword>
<dbReference type="Proteomes" id="UP000518266">
    <property type="component" value="Unassembled WGS sequence"/>
</dbReference>
<accession>A0A7J5Z100</accession>
<comment type="caution">
    <text evidence="2">The sequence shown here is derived from an EMBL/GenBank/DDBJ whole genome shotgun (WGS) entry which is preliminary data.</text>
</comment>
<dbReference type="EMBL" id="JAAKFY010000007">
    <property type="protein sequence ID" value="KAF3855316.1"/>
    <property type="molecule type" value="Genomic_DNA"/>
</dbReference>
<gene>
    <name evidence="2" type="ORF">F7725_023371</name>
</gene>
<name>A0A7J5Z100_DISMA</name>
<evidence type="ECO:0000313" key="2">
    <source>
        <dbReference type="EMBL" id="KAF3855316.1"/>
    </source>
</evidence>
<reference evidence="2 3" key="1">
    <citation type="submission" date="2020-03" db="EMBL/GenBank/DDBJ databases">
        <title>Dissostichus mawsoni Genome sequencing and assembly.</title>
        <authorList>
            <person name="Park H."/>
        </authorList>
    </citation>
    <scope>NUCLEOTIDE SEQUENCE [LARGE SCALE GENOMIC DNA]</scope>
    <source>
        <strain evidence="2">DM0001</strain>
        <tissue evidence="2">Muscle</tissue>
    </source>
</reference>